<evidence type="ECO:0000256" key="4">
    <source>
        <dbReference type="ARBA" id="ARBA00022552"/>
    </source>
</evidence>
<evidence type="ECO:0000256" key="7">
    <source>
        <dbReference type="ARBA" id="ARBA00022691"/>
    </source>
</evidence>
<dbReference type="SUPFAM" id="SSF75217">
    <property type="entry name" value="alpha/beta knot"/>
    <property type="match status" value="1"/>
</dbReference>
<organism evidence="13 14">
    <name type="scientific">Segatella copri</name>
    <dbReference type="NCBI Taxonomy" id="165179"/>
    <lineage>
        <taxon>Bacteria</taxon>
        <taxon>Pseudomonadati</taxon>
        <taxon>Bacteroidota</taxon>
        <taxon>Bacteroidia</taxon>
        <taxon>Bacteroidales</taxon>
        <taxon>Prevotellaceae</taxon>
        <taxon>Segatella</taxon>
    </lineage>
</organism>
<feature type="domain" description="Ribosomal RNA small subunit methyltransferase E methyltransferase" evidence="11">
    <location>
        <begin position="76"/>
        <end position="257"/>
    </location>
</feature>
<evidence type="ECO:0000256" key="3">
    <source>
        <dbReference type="ARBA" id="ARBA00022490"/>
    </source>
</evidence>
<protein>
    <recommendedName>
        <fullName evidence="10">Ribosomal RNA small subunit methyltransferase E</fullName>
        <ecNumber evidence="10">2.1.1.193</ecNumber>
    </recommendedName>
</protein>
<dbReference type="InterPro" id="IPR006700">
    <property type="entry name" value="RsmE"/>
</dbReference>
<comment type="catalytic activity">
    <reaction evidence="9 10">
        <text>uridine(1498) in 16S rRNA + S-adenosyl-L-methionine = N(3)-methyluridine(1498) in 16S rRNA + S-adenosyl-L-homocysteine + H(+)</text>
        <dbReference type="Rhea" id="RHEA:42920"/>
        <dbReference type="Rhea" id="RHEA-COMP:10283"/>
        <dbReference type="Rhea" id="RHEA-COMP:10284"/>
        <dbReference type="ChEBI" id="CHEBI:15378"/>
        <dbReference type="ChEBI" id="CHEBI:57856"/>
        <dbReference type="ChEBI" id="CHEBI:59789"/>
        <dbReference type="ChEBI" id="CHEBI:65315"/>
        <dbReference type="ChEBI" id="CHEBI:74502"/>
        <dbReference type="EC" id="2.1.1.193"/>
    </reaction>
</comment>
<sequence>MKEVRYFYVPDAANQVELPAEEATHALRVLRLKGGDEIFLMDGEGSFYRAEVTAASSKRCLYEIKENMPQKRAWKGHIHLAIAPTKMMERIEWMAEKATEIGFDELSFLNCQFSERKVVKTPRIDKIVISAVKQSHKAWKPVVNELESFKEFIQTPRSGRKFICHCYEEVEKKDFFQEISSLSDDADGKDAASLPSVDNNKDAASSSSSADITVLVGPEGDFSIDEVRLALENGYESVSLGTSRLRTETAGLVAVHMAHIARRL</sequence>
<dbReference type="RefSeq" id="WP_264965320.1">
    <property type="nucleotide sequence ID" value="NZ_JAPDVK010000001.1"/>
</dbReference>
<comment type="caution">
    <text evidence="13">The sequence shown here is derived from an EMBL/GenBank/DDBJ whole genome shotgun (WGS) entry which is preliminary data.</text>
</comment>
<feature type="domain" description="Ribosomal RNA small subunit methyltransferase E PUA-like" evidence="12">
    <location>
        <begin position="18"/>
        <end position="61"/>
    </location>
</feature>
<reference evidence="13" key="1">
    <citation type="submission" date="2022-11" db="EMBL/GenBank/DDBJ databases">
        <title>Genomic repertoires linked with pathogenic potency of arthritogenic Prevotella copri isolated from the gut of rheumatoid arthritis patients.</title>
        <authorList>
            <person name="Nii T."/>
            <person name="Maeda Y."/>
            <person name="Motooka D."/>
            <person name="Naito M."/>
            <person name="Matsumoto Y."/>
            <person name="Ogawa T."/>
            <person name="Oguro-Igashira E."/>
            <person name="Kishikawa T."/>
            <person name="Yamashita M."/>
            <person name="Koizumi S."/>
            <person name="Kurakawa T."/>
            <person name="Okumura R."/>
            <person name="Kayama H."/>
            <person name="Murakami M."/>
            <person name="Sakaguchi T."/>
            <person name="Das B."/>
            <person name="Nakamura S."/>
            <person name="Okada Y."/>
            <person name="Kumanogoh A."/>
            <person name="Takeda K."/>
        </authorList>
    </citation>
    <scope>NUCLEOTIDE SEQUENCE</scope>
    <source>
        <strain evidence="13">F3-75</strain>
    </source>
</reference>
<comment type="function">
    <text evidence="8 10">Specifically methylates the N3 position of the uracil ring of uridine 1498 (m3U1498) in 16S rRNA. Acts on the fully assembled 30S ribosomal subunit.</text>
</comment>
<dbReference type="Pfam" id="PF04452">
    <property type="entry name" value="Methyltrans_RNA"/>
    <property type="match status" value="1"/>
</dbReference>
<dbReference type="NCBIfam" id="TIGR00046">
    <property type="entry name" value="RsmE family RNA methyltransferase"/>
    <property type="match status" value="1"/>
</dbReference>
<proteinExistence type="inferred from homology"/>
<dbReference type="Gene3D" id="2.40.240.20">
    <property type="entry name" value="Hypothetical PUA domain-like, domain 1"/>
    <property type="match status" value="1"/>
</dbReference>
<comment type="similarity">
    <text evidence="2 10">Belongs to the RNA methyltransferase RsmE family.</text>
</comment>
<dbReference type="InterPro" id="IPR015947">
    <property type="entry name" value="PUA-like_sf"/>
</dbReference>
<keyword evidence="5 10" id="KW-0489">Methyltransferase</keyword>
<keyword evidence="4 10" id="KW-0698">rRNA processing</keyword>
<dbReference type="EC" id="2.1.1.193" evidence="10"/>
<dbReference type="NCBIfam" id="NF008702">
    <property type="entry name" value="PRK11713.6-1"/>
    <property type="match status" value="1"/>
</dbReference>
<dbReference type="GO" id="GO:0070042">
    <property type="term" value="F:rRNA (uridine-N3-)-methyltransferase activity"/>
    <property type="evidence" value="ECO:0007669"/>
    <property type="project" value="TreeGrafter"/>
</dbReference>
<dbReference type="CDD" id="cd18084">
    <property type="entry name" value="RsmE-like"/>
    <property type="match status" value="1"/>
</dbReference>
<evidence type="ECO:0000259" key="12">
    <source>
        <dbReference type="Pfam" id="PF20260"/>
    </source>
</evidence>
<gene>
    <name evidence="13" type="ORF">ONT16_02535</name>
</gene>
<dbReference type="Pfam" id="PF20260">
    <property type="entry name" value="PUA_4"/>
    <property type="match status" value="1"/>
</dbReference>
<evidence type="ECO:0000256" key="2">
    <source>
        <dbReference type="ARBA" id="ARBA00005528"/>
    </source>
</evidence>
<name>A0AAP3F8W2_9BACT</name>
<evidence type="ECO:0000256" key="5">
    <source>
        <dbReference type="ARBA" id="ARBA00022603"/>
    </source>
</evidence>
<evidence type="ECO:0000256" key="9">
    <source>
        <dbReference type="ARBA" id="ARBA00047944"/>
    </source>
</evidence>
<dbReference type="InterPro" id="IPR029028">
    <property type="entry name" value="Alpha/beta_knot_MTases"/>
</dbReference>
<dbReference type="Proteomes" id="UP001209344">
    <property type="component" value="Unassembled WGS sequence"/>
</dbReference>
<dbReference type="SUPFAM" id="SSF88697">
    <property type="entry name" value="PUA domain-like"/>
    <property type="match status" value="1"/>
</dbReference>
<dbReference type="PIRSF" id="PIRSF015601">
    <property type="entry name" value="MTase_slr0722"/>
    <property type="match status" value="1"/>
</dbReference>
<evidence type="ECO:0000256" key="10">
    <source>
        <dbReference type="PIRNR" id="PIRNR015601"/>
    </source>
</evidence>
<comment type="subcellular location">
    <subcellularLocation>
        <location evidence="1 10">Cytoplasm</location>
    </subcellularLocation>
</comment>
<evidence type="ECO:0000256" key="1">
    <source>
        <dbReference type="ARBA" id="ARBA00004496"/>
    </source>
</evidence>
<dbReference type="AlphaFoldDB" id="A0AAP3F8W2"/>
<dbReference type="GO" id="GO:0005737">
    <property type="term" value="C:cytoplasm"/>
    <property type="evidence" value="ECO:0007669"/>
    <property type="project" value="UniProtKB-SubCell"/>
</dbReference>
<dbReference type="PANTHER" id="PTHR30027">
    <property type="entry name" value="RIBOSOMAL RNA SMALL SUBUNIT METHYLTRANSFERASE E"/>
    <property type="match status" value="1"/>
</dbReference>
<dbReference type="PANTHER" id="PTHR30027:SF3">
    <property type="entry name" value="16S RRNA (URACIL(1498)-N(3))-METHYLTRANSFERASE"/>
    <property type="match status" value="1"/>
</dbReference>
<keyword evidence="3 10" id="KW-0963">Cytoplasm</keyword>
<keyword evidence="6 10" id="KW-0808">Transferase</keyword>
<accession>A0AAP3F8W2</accession>
<dbReference type="InterPro" id="IPR029026">
    <property type="entry name" value="tRNA_m1G_MTases_N"/>
</dbReference>
<dbReference type="EMBL" id="JAPDVK010000001">
    <property type="protein sequence ID" value="MCW4127162.1"/>
    <property type="molecule type" value="Genomic_DNA"/>
</dbReference>
<evidence type="ECO:0000313" key="13">
    <source>
        <dbReference type="EMBL" id="MCW4127162.1"/>
    </source>
</evidence>
<keyword evidence="7 10" id="KW-0949">S-adenosyl-L-methionine</keyword>
<evidence type="ECO:0000256" key="8">
    <source>
        <dbReference type="ARBA" id="ARBA00025699"/>
    </source>
</evidence>
<evidence type="ECO:0000313" key="14">
    <source>
        <dbReference type="Proteomes" id="UP001209344"/>
    </source>
</evidence>
<evidence type="ECO:0000256" key="6">
    <source>
        <dbReference type="ARBA" id="ARBA00022679"/>
    </source>
</evidence>
<dbReference type="GO" id="GO:0070475">
    <property type="term" value="P:rRNA base methylation"/>
    <property type="evidence" value="ECO:0007669"/>
    <property type="project" value="TreeGrafter"/>
</dbReference>
<dbReference type="InterPro" id="IPR046887">
    <property type="entry name" value="RsmE_PUA-like"/>
</dbReference>
<evidence type="ECO:0000259" key="11">
    <source>
        <dbReference type="Pfam" id="PF04452"/>
    </source>
</evidence>
<dbReference type="Gene3D" id="3.40.1280.10">
    <property type="match status" value="1"/>
</dbReference>
<dbReference type="InterPro" id="IPR046886">
    <property type="entry name" value="RsmE_MTase_dom"/>
</dbReference>